<proteinExistence type="predicted"/>
<dbReference type="Gene3D" id="3.40.50.1100">
    <property type="match status" value="2"/>
</dbReference>
<comment type="cofactor">
    <cofactor evidence="1">
        <name>pyridoxal 5'-phosphate</name>
        <dbReference type="ChEBI" id="CHEBI:597326"/>
    </cofactor>
</comment>
<keyword evidence="2" id="KW-0663">Pyridoxal phosphate</keyword>
<reference evidence="6" key="2">
    <citation type="submission" date="2020-09" db="EMBL/GenBank/DDBJ databases">
        <authorList>
            <person name="Sun Q."/>
            <person name="Ohkuma M."/>
        </authorList>
    </citation>
    <scope>NUCLEOTIDE SEQUENCE</scope>
    <source>
        <strain evidence="6">JCM 19831</strain>
    </source>
</reference>
<evidence type="ECO:0000259" key="5">
    <source>
        <dbReference type="Pfam" id="PF00291"/>
    </source>
</evidence>
<dbReference type="InterPro" id="IPR050147">
    <property type="entry name" value="Ser/Thr_Dehydratase"/>
</dbReference>
<evidence type="ECO:0000256" key="2">
    <source>
        <dbReference type="ARBA" id="ARBA00022898"/>
    </source>
</evidence>
<feature type="region of interest" description="Disordered" evidence="4">
    <location>
        <begin position="149"/>
        <end position="180"/>
    </location>
</feature>
<gene>
    <name evidence="6" type="ORF">GCM10007977_061520</name>
</gene>
<evidence type="ECO:0000256" key="4">
    <source>
        <dbReference type="SAM" id="MobiDB-lite"/>
    </source>
</evidence>
<dbReference type="GO" id="GO:0009097">
    <property type="term" value="P:isoleucine biosynthetic process"/>
    <property type="evidence" value="ECO:0007669"/>
    <property type="project" value="TreeGrafter"/>
</dbReference>
<organism evidence="6 7">
    <name type="scientific">Dactylosporangium sucinum</name>
    <dbReference type="NCBI Taxonomy" id="1424081"/>
    <lineage>
        <taxon>Bacteria</taxon>
        <taxon>Bacillati</taxon>
        <taxon>Actinomycetota</taxon>
        <taxon>Actinomycetes</taxon>
        <taxon>Micromonosporales</taxon>
        <taxon>Micromonosporaceae</taxon>
        <taxon>Dactylosporangium</taxon>
    </lineage>
</organism>
<protein>
    <recommendedName>
        <fullName evidence="5">Tryptophan synthase beta chain-like PALP domain-containing protein</fullName>
    </recommendedName>
</protein>
<dbReference type="SUPFAM" id="SSF53686">
    <property type="entry name" value="Tryptophan synthase beta subunit-like PLP-dependent enzymes"/>
    <property type="match status" value="1"/>
</dbReference>
<feature type="compositionally biased region" description="Basic and acidic residues" evidence="4">
    <location>
        <begin position="149"/>
        <end position="172"/>
    </location>
</feature>
<dbReference type="Proteomes" id="UP000642070">
    <property type="component" value="Unassembled WGS sequence"/>
</dbReference>
<dbReference type="InterPro" id="IPR036052">
    <property type="entry name" value="TrpB-like_PALP_sf"/>
</dbReference>
<name>A0A917X1C7_9ACTN</name>
<dbReference type="Pfam" id="PF00291">
    <property type="entry name" value="PALP"/>
    <property type="match status" value="1"/>
</dbReference>
<keyword evidence="3" id="KW-0456">Lyase</keyword>
<evidence type="ECO:0000256" key="1">
    <source>
        <dbReference type="ARBA" id="ARBA00001933"/>
    </source>
</evidence>
<dbReference type="AlphaFoldDB" id="A0A917X1C7"/>
<accession>A0A917X1C7</accession>
<evidence type="ECO:0000256" key="3">
    <source>
        <dbReference type="ARBA" id="ARBA00023239"/>
    </source>
</evidence>
<reference evidence="6" key="1">
    <citation type="journal article" date="2014" name="Int. J. Syst. Evol. Microbiol.">
        <title>Complete genome sequence of Corynebacterium casei LMG S-19264T (=DSM 44701T), isolated from a smear-ripened cheese.</title>
        <authorList>
            <consortium name="US DOE Joint Genome Institute (JGI-PGF)"/>
            <person name="Walter F."/>
            <person name="Albersmeier A."/>
            <person name="Kalinowski J."/>
            <person name="Ruckert C."/>
        </authorList>
    </citation>
    <scope>NUCLEOTIDE SEQUENCE</scope>
    <source>
        <strain evidence="6">JCM 19831</strain>
    </source>
</reference>
<dbReference type="PANTHER" id="PTHR48078:SF7">
    <property type="entry name" value="BLL6502 PROTEIN"/>
    <property type="match status" value="1"/>
</dbReference>
<dbReference type="InterPro" id="IPR001926">
    <property type="entry name" value="TrpB-like_PALP"/>
</dbReference>
<dbReference type="PANTHER" id="PTHR48078">
    <property type="entry name" value="THREONINE DEHYDRATASE, MITOCHONDRIAL-RELATED"/>
    <property type="match status" value="1"/>
</dbReference>
<evidence type="ECO:0000313" key="7">
    <source>
        <dbReference type="Proteomes" id="UP000642070"/>
    </source>
</evidence>
<dbReference type="GO" id="GO:0004794">
    <property type="term" value="F:threonine deaminase activity"/>
    <property type="evidence" value="ECO:0007669"/>
    <property type="project" value="TreeGrafter"/>
</dbReference>
<keyword evidence="7" id="KW-1185">Reference proteome</keyword>
<dbReference type="GO" id="GO:0006567">
    <property type="term" value="P:L-threonine catabolic process"/>
    <property type="evidence" value="ECO:0007669"/>
    <property type="project" value="TreeGrafter"/>
</dbReference>
<sequence>MENPDIRHWMYATGSGSVDGMLTMTDVLRARRLLAPHLPPTPAWSYPLLDEAAGRSLVVKHENAQPTGAFKVRGALNLLLADRGTGPIVTYSTGNHARAIAYAARAARRAATIVMPVTAAELKVRAVQALGATVDLFGDTMGEAEARAQELAGEQRERSERSEQREQRGQRERRARLVSPGDEPALVAGVATAYLELFEQHPGLDTVVVPVGSGTGAAAACIVANAVSPSTKIIAVQSDKAPAAHDSWHRRTCLHRPNTTRVDGLATGRGFAGPQEILRRYLHDFVLVSDDDIDDARRLLARRAHTQAEGAGAAALAAVHRHPGLMGTRVGVIVTGGNATEEELGR</sequence>
<evidence type="ECO:0000313" key="6">
    <source>
        <dbReference type="EMBL" id="GGM51483.1"/>
    </source>
</evidence>
<dbReference type="GO" id="GO:0006565">
    <property type="term" value="P:L-serine catabolic process"/>
    <property type="evidence" value="ECO:0007669"/>
    <property type="project" value="TreeGrafter"/>
</dbReference>
<dbReference type="EMBL" id="BMPI01000034">
    <property type="protein sequence ID" value="GGM51483.1"/>
    <property type="molecule type" value="Genomic_DNA"/>
</dbReference>
<comment type="caution">
    <text evidence="6">The sequence shown here is derived from an EMBL/GenBank/DDBJ whole genome shotgun (WGS) entry which is preliminary data.</text>
</comment>
<dbReference type="GO" id="GO:0003941">
    <property type="term" value="F:L-serine ammonia-lyase activity"/>
    <property type="evidence" value="ECO:0007669"/>
    <property type="project" value="TreeGrafter"/>
</dbReference>
<feature type="domain" description="Tryptophan synthase beta chain-like PALP" evidence="5">
    <location>
        <begin position="36"/>
        <end position="336"/>
    </location>
</feature>